<dbReference type="EMBL" id="AP018227">
    <property type="protein sequence ID" value="BAY85350.1"/>
    <property type="molecule type" value="Genomic_DNA"/>
</dbReference>
<keyword evidence="2" id="KW-1185">Reference proteome</keyword>
<dbReference type="Pfam" id="PF05635">
    <property type="entry name" value="23S_rRNA_IVP"/>
    <property type="match status" value="1"/>
</dbReference>
<dbReference type="InterPro" id="IPR012657">
    <property type="entry name" value="23S_rRNA-intervening_sequence"/>
</dbReference>
<dbReference type="InterPro" id="IPR036583">
    <property type="entry name" value="23S_rRNA_IVS_sf"/>
</dbReference>
<dbReference type="NCBIfam" id="TIGR02436">
    <property type="entry name" value="four helix bundle protein"/>
    <property type="match status" value="1"/>
</dbReference>
<sequence>MEKYNLENLRVFQLSEKLADYIWNIVLSWNHLATDTVGKQIIFSADSIGENIAEGSGRYIFQDNLRFVKIARASWH</sequence>
<proteinExistence type="predicted"/>
<accession>A0A1Z4LVV8</accession>
<organism evidence="1 2">
    <name type="scientific">Calothrix parasitica NIES-267</name>
    <dbReference type="NCBI Taxonomy" id="1973488"/>
    <lineage>
        <taxon>Bacteria</taxon>
        <taxon>Bacillati</taxon>
        <taxon>Cyanobacteriota</taxon>
        <taxon>Cyanophyceae</taxon>
        <taxon>Nostocales</taxon>
        <taxon>Calotrichaceae</taxon>
        <taxon>Calothrix</taxon>
    </lineage>
</organism>
<protein>
    <submittedName>
        <fullName evidence="1">S23 ribosomal protein</fullName>
    </submittedName>
</protein>
<reference evidence="1 2" key="1">
    <citation type="submission" date="2017-06" db="EMBL/GenBank/DDBJ databases">
        <title>Genome sequencing of cyanobaciteial culture collection at National Institute for Environmental Studies (NIES).</title>
        <authorList>
            <person name="Hirose Y."/>
            <person name="Shimura Y."/>
            <person name="Fujisawa T."/>
            <person name="Nakamura Y."/>
            <person name="Kawachi M."/>
        </authorList>
    </citation>
    <scope>NUCLEOTIDE SEQUENCE [LARGE SCALE GENOMIC DNA]</scope>
    <source>
        <strain evidence="1 2">NIES-267</strain>
    </source>
</reference>
<evidence type="ECO:0000313" key="2">
    <source>
        <dbReference type="Proteomes" id="UP000218418"/>
    </source>
</evidence>
<evidence type="ECO:0000313" key="1">
    <source>
        <dbReference type="EMBL" id="BAY85350.1"/>
    </source>
</evidence>
<gene>
    <name evidence="1" type="ORF">NIES267_48500</name>
</gene>
<dbReference type="Proteomes" id="UP000218418">
    <property type="component" value="Chromosome"/>
</dbReference>
<name>A0A1Z4LVV8_9CYAN</name>
<keyword evidence="1" id="KW-0689">Ribosomal protein</keyword>
<dbReference type="AlphaFoldDB" id="A0A1Z4LVV8"/>
<keyword evidence="1" id="KW-0687">Ribonucleoprotein</keyword>
<dbReference type="SUPFAM" id="SSF158446">
    <property type="entry name" value="IVS-encoded protein-like"/>
    <property type="match status" value="1"/>
</dbReference>
<dbReference type="GO" id="GO:0005840">
    <property type="term" value="C:ribosome"/>
    <property type="evidence" value="ECO:0007669"/>
    <property type="project" value="UniProtKB-KW"/>
</dbReference>
<dbReference type="Gene3D" id="1.20.1440.60">
    <property type="entry name" value="23S rRNA-intervening sequence"/>
    <property type="match status" value="1"/>
</dbReference>